<comment type="caution">
    <text evidence="2">The sequence shown here is derived from an EMBL/GenBank/DDBJ whole genome shotgun (WGS) entry which is preliminary data.</text>
</comment>
<organism evidence="2 3">
    <name type="scientific">Pleurodeles waltl</name>
    <name type="common">Iberian ribbed newt</name>
    <dbReference type="NCBI Taxonomy" id="8319"/>
    <lineage>
        <taxon>Eukaryota</taxon>
        <taxon>Metazoa</taxon>
        <taxon>Chordata</taxon>
        <taxon>Craniata</taxon>
        <taxon>Vertebrata</taxon>
        <taxon>Euteleostomi</taxon>
        <taxon>Amphibia</taxon>
        <taxon>Batrachia</taxon>
        <taxon>Caudata</taxon>
        <taxon>Salamandroidea</taxon>
        <taxon>Salamandridae</taxon>
        <taxon>Pleurodelinae</taxon>
        <taxon>Pleurodeles</taxon>
    </lineage>
</organism>
<gene>
    <name evidence="2" type="ORF">NDU88_004547</name>
</gene>
<reference evidence="2" key="1">
    <citation type="journal article" date="2022" name="bioRxiv">
        <title>Sequencing and chromosome-scale assembly of the giantPleurodeles waltlgenome.</title>
        <authorList>
            <person name="Brown T."/>
            <person name="Elewa A."/>
            <person name="Iarovenko S."/>
            <person name="Subramanian E."/>
            <person name="Araus A.J."/>
            <person name="Petzold A."/>
            <person name="Susuki M."/>
            <person name="Suzuki K.-i.T."/>
            <person name="Hayashi T."/>
            <person name="Toyoda A."/>
            <person name="Oliveira C."/>
            <person name="Osipova E."/>
            <person name="Leigh N.D."/>
            <person name="Simon A."/>
            <person name="Yun M.H."/>
        </authorList>
    </citation>
    <scope>NUCLEOTIDE SEQUENCE</scope>
    <source>
        <strain evidence="2">20211129_DDA</strain>
        <tissue evidence="2">Liver</tissue>
    </source>
</reference>
<evidence type="ECO:0000313" key="2">
    <source>
        <dbReference type="EMBL" id="KAJ1179313.1"/>
    </source>
</evidence>
<sequence>MKQQSSPTWNRALENTTPLAKLKRRRNCDPAAKLSGRRGTAARTWEFAATARGPWLRAQRELVERSGDPLRMRAESLPCQGDVENLGD</sequence>
<evidence type="ECO:0000313" key="3">
    <source>
        <dbReference type="Proteomes" id="UP001066276"/>
    </source>
</evidence>
<accession>A0AAV7TRT2</accession>
<keyword evidence="3" id="KW-1185">Reference proteome</keyword>
<dbReference type="Proteomes" id="UP001066276">
    <property type="component" value="Chromosome 3_2"/>
</dbReference>
<evidence type="ECO:0000256" key="1">
    <source>
        <dbReference type="SAM" id="MobiDB-lite"/>
    </source>
</evidence>
<name>A0AAV7TRT2_PLEWA</name>
<proteinExistence type="predicted"/>
<feature type="compositionally biased region" description="Polar residues" evidence="1">
    <location>
        <begin position="1"/>
        <end position="18"/>
    </location>
</feature>
<feature type="region of interest" description="Disordered" evidence="1">
    <location>
        <begin position="1"/>
        <end position="41"/>
    </location>
</feature>
<feature type="region of interest" description="Disordered" evidence="1">
    <location>
        <begin position="66"/>
        <end position="88"/>
    </location>
</feature>
<protein>
    <submittedName>
        <fullName evidence="2">Uncharacterized protein</fullName>
    </submittedName>
</protein>
<dbReference type="AlphaFoldDB" id="A0AAV7TRT2"/>
<dbReference type="EMBL" id="JANPWB010000006">
    <property type="protein sequence ID" value="KAJ1179313.1"/>
    <property type="molecule type" value="Genomic_DNA"/>
</dbReference>